<evidence type="ECO:0000313" key="10">
    <source>
        <dbReference type="Proteomes" id="UP001606134"/>
    </source>
</evidence>
<dbReference type="InterPro" id="IPR050482">
    <property type="entry name" value="Sensor_HK_TwoCompSys"/>
</dbReference>
<evidence type="ECO:0000256" key="2">
    <source>
        <dbReference type="ARBA" id="ARBA00012438"/>
    </source>
</evidence>
<dbReference type="Gene3D" id="3.30.565.10">
    <property type="entry name" value="Histidine kinase-like ATPase, C-terminal domain"/>
    <property type="match status" value="1"/>
</dbReference>
<feature type="transmembrane region" description="Helical" evidence="7">
    <location>
        <begin position="142"/>
        <end position="160"/>
    </location>
</feature>
<evidence type="ECO:0000313" key="9">
    <source>
        <dbReference type="EMBL" id="MFG6486521.1"/>
    </source>
</evidence>
<keyword evidence="7" id="KW-0472">Membrane</keyword>
<reference evidence="9 10" key="1">
    <citation type="submission" date="2024-08" db="EMBL/GenBank/DDBJ databases">
        <authorList>
            <person name="Lu H."/>
        </authorList>
    </citation>
    <scope>NUCLEOTIDE SEQUENCE [LARGE SCALE GENOMIC DNA]</scope>
    <source>
        <strain evidence="9 10">BYS78W</strain>
    </source>
</reference>
<feature type="domain" description="Histidine kinase" evidence="8">
    <location>
        <begin position="212"/>
        <end position="414"/>
    </location>
</feature>
<keyword evidence="7" id="KW-0812">Transmembrane</keyword>
<keyword evidence="3" id="KW-0808">Transferase</keyword>
<feature type="transmembrane region" description="Helical" evidence="7">
    <location>
        <begin position="88"/>
        <end position="106"/>
    </location>
</feature>
<comment type="caution">
    <text evidence="9">The sequence shown here is derived from an EMBL/GenBank/DDBJ whole genome shotgun (WGS) entry which is preliminary data.</text>
</comment>
<dbReference type="PROSITE" id="PS50109">
    <property type="entry name" value="HIS_KIN"/>
    <property type="match status" value="1"/>
</dbReference>
<evidence type="ECO:0000256" key="3">
    <source>
        <dbReference type="ARBA" id="ARBA00022679"/>
    </source>
</evidence>
<dbReference type="RefSeq" id="WP_394407671.1">
    <property type="nucleotide sequence ID" value="NZ_JBIGIC010000003.1"/>
</dbReference>
<dbReference type="SMART" id="SM00387">
    <property type="entry name" value="HATPase_c"/>
    <property type="match status" value="1"/>
</dbReference>
<dbReference type="InterPro" id="IPR004358">
    <property type="entry name" value="Sig_transdc_His_kin-like_C"/>
</dbReference>
<dbReference type="InterPro" id="IPR005467">
    <property type="entry name" value="His_kinase_dom"/>
</dbReference>
<evidence type="ECO:0000259" key="8">
    <source>
        <dbReference type="PROSITE" id="PS50109"/>
    </source>
</evidence>
<dbReference type="Pfam" id="PF02518">
    <property type="entry name" value="HATPase_c"/>
    <property type="match status" value="1"/>
</dbReference>
<dbReference type="GO" id="GO:0016301">
    <property type="term" value="F:kinase activity"/>
    <property type="evidence" value="ECO:0007669"/>
    <property type="project" value="UniProtKB-KW"/>
</dbReference>
<proteinExistence type="predicted"/>
<dbReference type="PANTHER" id="PTHR24421">
    <property type="entry name" value="NITRATE/NITRITE SENSOR PROTEIN NARX-RELATED"/>
    <property type="match status" value="1"/>
</dbReference>
<evidence type="ECO:0000256" key="5">
    <source>
        <dbReference type="ARBA" id="ARBA00023012"/>
    </source>
</evidence>
<dbReference type="EC" id="2.7.13.3" evidence="2"/>
<keyword evidence="5" id="KW-0902">Two-component regulatory system</keyword>
<feature type="transmembrane region" description="Helical" evidence="7">
    <location>
        <begin position="166"/>
        <end position="184"/>
    </location>
</feature>
<comment type="catalytic activity">
    <reaction evidence="1">
        <text>ATP + protein L-histidine = ADP + protein N-phospho-L-histidine.</text>
        <dbReference type="EC" id="2.7.13.3"/>
    </reaction>
</comment>
<dbReference type="CDD" id="cd16917">
    <property type="entry name" value="HATPase_UhpB-NarQ-NarX-like"/>
    <property type="match status" value="1"/>
</dbReference>
<feature type="transmembrane region" description="Helical" evidence="7">
    <location>
        <begin position="55"/>
        <end position="76"/>
    </location>
</feature>
<feature type="transmembrane region" description="Helical" evidence="7">
    <location>
        <begin position="22"/>
        <end position="43"/>
    </location>
</feature>
<keyword evidence="7" id="KW-1133">Transmembrane helix</keyword>
<name>A0ABW7H9C8_9BURK</name>
<gene>
    <name evidence="9" type="ORF">ACG04R_07565</name>
</gene>
<feature type="transmembrane region" description="Helical" evidence="7">
    <location>
        <begin position="118"/>
        <end position="135"/>
    </location>
</feature>
<evidence type="ECO:0000256" key="7">
    <source>
        <dbReference type="SAM" id="Phobius"/>
    </source>
</evidence>
<dbReference type="InterPro" id="IPR036890">
    <property type="entry name" value="HATPase_C_sf"/>
</dbReference>
<dbReference type="EMBL" id="JBIGIC010000003">
    <property type="protein sequence ID" value="MFG6486521.1"/>
    <property type="molecule type" value="Genomic_DNA"/>
</dbReference>
<dbReference type="Gene3D" id="1.20.5.1930">
    <property type="match status" value="1"/>
</dbReference>
<evidence type="ECO:0000256" key="4">
    <source>
        <dbReference type="ARBA" id="ARBA00022777"/>
    </source>
</evidence>
<keyword evidence="4 9" id="KW-0418">Kinase</keyword>
<organism evidence="9 10">
    <name type="scientific">Pelomonas candidula</name>
    <dbReference type="NCBI Taxonomy" id="3299025"/>
    <lineage>
        <taxon>Bacteria</taxon>
        <taxon>Pseudomonadati</taxon>
        <taxon>Pseudomonadota</taxon>
        <taxon>Betaproteobacteria</taxon>
        <taxon>Burkholderiales</taxon>
        <taxon>Sphaerotilaceae</taxon>
        <taxon>Roseateles</taxon>
    </lineage>
</organism>
<feature type="coiled-coil region" evidence="6">
    <location>
        <begin position="200"/>
        <end position="227"/>
    </location>
</feature>
<dbReference type="PRINTS" id="PR00344">
    <property type="entry name" value="BCTRLSENSOR"/>
</dbReference>
<dbReference type="InterPro" id="IPR003594">
    <property type="entry name" value="HATPase_dom"/>
</dbReference>
<dbReference type="Proteomes" id="UP001606134">
    <property type="component" value="Unassembled WGS sequence"/>
</dbReference>
<protein>
    <recommendedName>
        <fullName evidence="2">histidine kinase</fullName>
        <ecNumber evidence="2">2.7.13.3</ecNumber>
    </recommendedName>
</protein>
<accession>A0ABW7H9C8</accession>
<evidence type="ECO:0000256" key="6">
    <source>
        <dbReference type="SAM" id="Coils"/>
    </source>
</evidence>
<evidence type="ECO:0000256" key="1">
    <source>
        <dbReference type="ARBA" id="ARBA00000085"/>
    </source>
</evidence>
<sequence>MAELVLDEAALRERVEQDSLRLFLAHLRGTIVALAVLIAGMVLAWQDYAPLRWRLAWAAGAMGACLAQGWVGWRLERATDFAAAMRRWLPWLHASVLMSSVVWGLVPWMVSQGEAAELPLLLACAFNVTIVFAGAHAPGMPGLVLSLSLPASVLGTLTVASRSGHVLHALACGLLFGLVSLYGWRMQVAIRNTLVARRSAEALGEALRAQQQLVHEAERERALLLERQRLMRDMHDGVGSTLIAMLRLSESGGASAPAMAELLRSAIEDLRLTIDSLEPMEHDLATLLATLRTRVGRRLEAAGLTLEWAVADMPPLPWLEPTQALQVLRLVQEAVTNVIKHARAQTLSVSARPDGDALEVCIADDGCGFDPGAATAGRGLASMRQRAQALGAALCWHGEPGQGTRVSLRLPLRPSASA</sequence>
<keyword evidence="10" id="KW-1185">Reference proteome</keyword>
<dbReference type="SUPFAM" id="SSF55874">
    <property type="entry name" value="ATPase domain of HSP90 chaperone/DNA topoisomerase II/histidine kinase"/>
    <property type="match status" value="1"/>
</dbReference>
<keyword evidence="6" id="KW-0175">Coiled coil</keyword>